<evidence type="ECO:0000256" key="4">
    <source>
        <dbReference type="ARBA" id="ARBA00022679"/>
    </source>
</evidence>
<evidence type="ECO:0000256" key="8">
    <source>
        <dbReference type="ARBA" id="ARBA00031306"/>
    </source>
</evidence>
<keyword evidence="12" id="KW-0472">Membrane</keyword>
<comment type="catalytic activity">
    <reaction evidence="9 10 12">
        <text>L-threonyl-[protein] + FAD = FMN-L-threonyl-[protein] + AMP + H(+)</text>
        <dbReference type="Rhea" id="RHEA:36847"/>
        <dbReference type="Rhea" id="RHEA-COMP:11060"/>
        <dbReference type="Rhea" id="RHEA-COMP:11061"/>
        <dbReference type="ChEBI" id="CHEBI:15378"/>
        <dbReference type="ChEBI" id="CHEBI:30013"/>
        <dbReference type="ChEBI" id="CHEBI:57692"/>
        <dbReference type="ChEBI" id="CHEBI:74257"/>
        <dbReference type="ChEBI" id="CHEBI:456215"/>
        <dbReference type="EC" id="2.7.1.180"/>
    </reaction>
</comment>
<keyword evidence="3 10" id="KW-0285">Flavoprotein</keyword>
<dbReference type="EMBL" id="ADMC01000017">
    <property type="protein sequence ID" value="EHP48727.1"/>
    <property type="molecule type" value="Genomic_DNA"/>
</dbReference>
<keyword evidence="5 10" id="KW-0479">Metal-binding</keyword>
<name>H1DFQ4_9BACT</name>
<dbReference type="PIRSF" id="PIRSF006268">
    <property type="entry name" value="ApbE"/>
    <property type="match status" value="1"/>
</dbReference>
<dbReference type="GO" id="GO:0016740">
    <property type="term" value="F:transferase activity"/>
    <property type="evidence" value="ECO:0007669"/>
    <property type="project" value="UniProtKB-UniRule"/>
</dbReference>
<evidence type="ECO:0000256" key="1">
    <source>
        <dbReference type="ARBA" id="ARBA00011955"/>
    </source>
</evidence>
<evidence type="ECO:0000256" key="11">
    <source>
        <dbReference type="PIRSR" id="PIRSR006268-2"/>
    </source>
</evidence>
<dbReference type="InterPro" id="IPR024932">
    <property type="entry name" value="ApbE"/>
</dbReference>
<keyword evidence="12" id="KW-0997">Cell inner membrane</keyword>
<protein>
    <recommendedName>
        <fullName evidence="2 10">FAD:protein FMN transferase</fullName>
        <ecNumber evidence="1 10">2.7.1.180</ecNumber>
    </recommendedName>
    <alternativeName>
        <fullName evidence="8 10">Flavin transferase</fullName>
    </alternativeName>
</protein>
<feature type="binding site" evidence="11">
    <location>
        <position position="277"/>
    </location>
    <ligand>
        <name>Mg(2+)</name>
        <dbReference type="ChEBI" id="CHEBI:18420"/>
    </ligand>
</feature>
<comment type="caution">
    <text evidence="13">The sequence shown here is derived from an EMBL/GenBank/DDBJ whole genome shotgun (WGS) entry which is preliminary data.</text>
</comment>
<sequence>MMRFFVFIGMICLFSACVREQYRRIEGKIYGTYYRITYEAKEDFSEKLKAEMEKVNASLSMFNPRSVVARWNRGESEEVDSLFMRMFQAAEKINRETKGAFDITVAPLANAWGFGYKQNRFPLPEEIDSLLQYIGMEKLKIAGCHLLKEKKEMEIDASSIAKGLGVDLVAEFLEGHKVRNYMVDIGGEIRAKGESDKERPWRIGIDKPIGDVAASGRELQMIIQFTGGAIATSGNYRNYYIHEGKKYAHTINPRTGYPVQRDILSSSVYAPTCMEADAYATAFMVLGLEESKKIVENNAEIEVCFVYEQEGENKVWMTEKFKDLVVKEE</sequence>
<dbReference type="GO" id="GO:0046872">
    <property type="term" value="F:metal ion binding"/>
    <property type="evidence" value="ECO:0007669"/>
    <property type="project" value="UniProtKB-UniRule"/>
</dbReference>
<dbReference type="GO" id="GO:0005886">
    <property type="term" value="C:plasma membrane"/>
    <property type="evidence" value="ECO:0007669"/>
    <property type="project" value="UniProtKB-SubCell"/>
</dbReference>
<dbReference type="HOGENOM" id="CLU_044403_0_0_10"/>
<dbReference type="AlphaFoldDB" id="H1DFQ4"/>
<gene>
    <name evidence="13" type="ORF">HMPREF9449_01090</name>
</gene>
<dbReference type="Gene3D" id="3.10.520.10">
    <property type="entry name" value="ApbE-like domains"/>
    <property type="match status" value="1"/>
</dbReference>
<dbReference type="Proteomes" id="UP000004892">
    <property type="component" value="Unassembled WGS sequence"/>
</dbReference>
<dbReference type="PATRIC" id="fig|742817.3.peg.1155"/>
<evidence type="ECO:0000256" key="6">
    <source>
        <dbReference type="ARBA" id="ARBA00022827"/>
    </source>
</evidence>
<dbReference type="eggNOG" id="COG1477">
    <property type="taxonomic scope" value="Bacteria"/>
</dbReference>
<dbReference type="EC" id="2.7.1.180" evidence="1 10"/>
<evidence type="ECO:0000256" key="3">
    <source>
        <dbReference type="ARBA" id="ARBA00022630"/>
    </source>
</evidence>
<evidence type="ECO:0000313" key="13">
    <source>
        <dbReference type="EMBL" id="EHP48727.1"/>
    </source>
</evidence>
<dbReference type="InterPro" id="IPR003374">
    <property type="entry name" value="ApbE-like_sf"/>
</dbReference>
<evidence type="ECO:0000256" key="2">
    <source>
        <dbReference type="ARBA" id="ARBA00016337"/>
    </source>
</evidence>
<evidence type="ECO:0000313" key="14">
    <source>
        <dbReference type="Proteomes" id="UP000004892"/>
    </source>
</evidence>
<keyword evidence="4 10" id="KW-0808">Transferase</keyword>
<feature type="binding site" evidence="11">
    <location>
        <position position="159"/>
    </location>
    <ligand>
        <name>Mg(2+)</name>
        <dbReference type="ChEBI" id="CHEBI:18420"/>
    </ligand>
</feature>
<comment type="cofactor">
    <cofactor evidence="11">
        <name>Mg(2+)</name>
        <dbReference type="ChEBI" id="CHEBI:18420"/>
    </cofactor>
    <cofactor evidence="11">
        <name>Mn(2+)</name>
        <dbReference type="ChEBI" id="CHEBI:29035"/>
    </cofactor>
    <text evidence="11">Magnesium. Can also use manganese.</text>
</comment>
<keyword evidence="12" id="KW-0449">Lipoprotein</keyword>
<dbReference type="Pfam" id="PF02424">
    <property type="entry name" value="ApbE"/>
    <property type="match status" value="1"/>
</dbReference>
<dbReference type="PROSITE" id="PS51257">
    <property type="entry name" value="PROKAR_LIPOPROTEIN"/>
    <property type="match status" value="1"/>
</dbReference>
<dbReference type="STRING" id="742817.HMPREF9449_01090"/>
<feature type="binding site" evidence="11">
    <location>
        <position position="281"/>
    </location>
    <ligand>
        <name>Mg(2+)</name>
        <dbReference type="ChEBI" id="CHEBI:18420"/>
    </ligand>
</feature>
<accession>H1DFQ4</accession>
<comment type="function">
    <text evidence="12">Flavin transferase that catalyzes the transfer of the FMN moiety of FAD and its covalent binding to the hydroxyl group of a threonine residue in a target flavoprotein.</text>
</comment>
<keyword evidence="12" id="KW-1003">Cell membrane</keyword>
<evidence type="ECO:0000256" key="7">
    <source>
        <dbReference type="ARBA" id="ARBA00022842"/>
    </source>
</evidence>
<dbReference type="PANTHER" id="PTHR30040:SF2">
    <property type="entry name" value="FAD:PROTEIN FMN TRANSFERASE"/>
    <property type="match status" value="1"/>
</dbReference>
<comment type="similarity">
    <text evidence="10 12">Belongs to the ApbE family.</text>
</comment>
<evidence type="ECO:0000256" key="9">
    <source>
        <dbReference type="ARBA" id="ARBA00048540"/>
    </source>
</evidence>
<keyword evidence="14" id="KW-1185">Reference proteome</keyword>
<keyword evidence="7 10" id="KW-0460">Magnesium</keyword>
<proteinExistence type="inferred from homology"/>
<reference evidence="13 14" key="1">
    <citation type="submission" date="2012-01" db="EMBL/GenBank/DDBJ databases">
        <title>The Genome Sequence of Odoribacter laneus YIT 12061.</title>
        <authorList>
            <consortium name="The Broad Institute Genome Sequencing Platform"/>
            <person name="Earl A."/>
            <person name="Ward D."/>
            <person name="Feldgarden M."/>
            <person name="Gevers D."/>
            <person name="Morotomi M."/>
            <person name="Young S.K."/>
            <person name="Zeng Q."/>
            <person name="Gargeya S."/>
            <person name="Fitzgerald M."/>
            <person name="Haas B."/>
            <person name="Abouelleil A."/>
            <person name="Alvarado L."/>
            <person name="Arachchi H.M."/>
            <person name="Berlin A."/>
            <person name="Chapman S.B."/>
            <person name="Gearin G."/>
            <person name="Goldberg J."/>
            <person name="Griggs A."/>
            <person name="Gujja S."/>
            <person name="Hansen M."/>
            <person name="Heiman D."/>
            <person name="Howarth C."/>
            <person name="Larimer J."/>
            <person name="Lui A."/>
            <person name="MacDonald P.J.P."/>
            <person name="McCowen C."/>
            <person name="Montmayeur A."/>
            <person name="Murphy C."/>
            <person name="Neiman D."/>
            <person name="Pearson M."/>
            <person name="Priest M."/>
            <person name="Roberts A."/>
            <person name="Saif S."/>
            <person name="Shea T."/>
            <person name="Sisk P."/>
            <person name="Stolte C."/>
            <person name="Sykes S."/>
            <person name="Wortman J."/>
            <person name="Nusbaum C."/>
            <person name="Birren B."/>
        </authorList>
    </citation>
    <scope>NUCLEOTIDE SEQUENCE [LARGE SCALE GENOMIC DNA]</scope>
    <source>
        <strain evidence="13 14">YIT 12061</strain>
    </source>
</reference>
<evidence type="ECO:0000256" key="5">
    <source>
        <dbReference type="ARBA" id="ARBA00022723"/>
    </source>
</evidence>
<keyword evidence="6 10" id="KW-0274">FAD</keyword>
<evidence type="ECO:0000256" key="10">
    <source>
        <dbReference type="PIRNR" id="PIRNR006268"/>
    </source>
</evidence>
<comment type="subcellular location">
    <subcellularLocation>
        <location evidence="12">Cell inner membrane</location>
        <topology evidence="12">Lipid-anchor</topology>
        <orientation evidence="12">Periplasmic side</orientation>
    </subcellularLocation>
</comment>
<dbReference type="SUPFAM" id="SSF143631">
    <property type="entry name" value="ApbE-like"/>
    <property type="match status" value="1"/>
</dbReference>
<organism evidence="13 14">
    <name type="scientific">Odoribacter laneus YIT 12061</name>
    <dbReference type="NCBI Taxonomy" id="742817"/>
    <lineage>
        <taxon>Bacteria</taxon>
        <taxon>Pseudomonadati</taxon>
        <taxon>Bacteroidota</taxon>
        <taxon>Bacteroidia</taxon>
        <taxon>Bacteroidales</taxon>
        <taxon>Odoribacteraceae</taxon>
        <taxon>Odoribacter</taxon>
    </lineage>
</organism>
<evidence type="ECO:0000256" key="12">
    <source>
        <dbReference type="RuleBase" id="RU363002"/>
    </source>
</evidence>
<dbReference type="PANTHER" id="PTHR30040">
    <property type="entry name" value="THIAMINE BIOSYNTHESIS LIPOPROTEIN APBE"/>
    <property type="match status" value="1"/>
</dbReference>